<name>A0A8K0J776_9HYPO</name>
<dbReference type="Proteomes" id="UP000811619">
    <property type="component" value="Unassembled WGS sequence"/>
</dbReference>
<evidence type="ECO:0000313" key="2">
    <source>
        <dbReference type="EMBL" id="KAG5926509.1"/>
    </source>
</evidence>
<dbReference type="OrthoDB" id="5124663at2759"/>
<keyword evidence="3" id="KW-1185">Reference proteome</keyword>
<evidence type="ECO:0000313" key="3">
    <source>
        <dbReference type="Proteomes" id="UP000811619"/>
    </source>
</evidence>
<proteinExistence type="predicted"/>
<gene>
    <name evidence="2" type="ORF">E4U42_003247</name>
</gene>
<comment type="caution">
    <text evidence="2">The sequence shown here is derived from an EMBL/GenBank/DDBJ whole genome shotgun (WGS) entry which is preliminary data.</text>
</comment>
<protein>
    <submittedName>
        <fullName evidence="2">Uncharacterized protein</fullName>
    </submittedName>
</protein>
<dbReference type="EMBL" id="SRPY01000261">
    <property type="protein sequence ID" value="KAG5926509.1"/>
    <property type="molecule type" value="Genomic_DNA"/>
</dbReference>
<reference evidence="2" key="1">
    <citation type="journal article" date="2020" name="bioRxiv">
        <title>Whole genome comparisons of ergot fungi reveals the divergence and evolution of species within the genus Claviceps are the result of varying mechanisms driving genome evolution and host range expansion.</title>
        <authorList>
            <person name="Wyka S.A."/>
            <person name="Mondo S.J."/>
            <person name="Liu M."/>
            <person name="Dettman J."/>
            <person name="Nalam V."/>
            <person name="Broders K.D."/>
        </authorList>
    </citation>
    <scope>NUCLEOTIDE SEQUENCE</scope>
    <source>
        <strain evidence="2">CCC 489</strain>
    </source>
</reference>
<feature type="region of interest" description="Disordered" evidence="1">
    <location>
        <begin position="18"/>
        <end position="90"/>
    </location>
</feature>
<dbReference type="AlphaFoldDB" id="A0A8K0J776"/>
<sequence length="280" mass="31279">MAVARPSRWPLMLASWRQPHAARPSIAPPGPVPMAMTASSASASRSSSSSSRTDYKPKTVKRFVQGDGTSSASASKRVKPGSRPDYKPKTVKRFIPEDMKAFVQDDGRLMTNQEMRDFLVEHDIEPDNGRMERFAGGTELSRVASEFGAMSAYSPRHILHPHHLIFFDPRGHPLAPKIRADYARKIQEQPFWVYVTAMGGCSAVVRTKVQRKLTRSVYEALDKLGYRTTTLSNAGPDKVWGTLWVTLHNPLKAAGQSPEWFGRVMATALVANCHRHLRHM</sequence>
<evidence type="ECO:0000256" key="1">
    <source>
        <dbReference type="SAM" id="MobiDB-lite"/>
    </source>
</evidence>
<feature type="compositionally biased region" description="Low complexity" evidence="1">
    <location>
        <begin position="38"/>
        <end position="52"/>
    </location>
</feature>
<accession>A0A8K0J776</accession>
<organism evidence="2 3">
    <name type="scientific">Claviceps africana</name>
    <dbReference type="NCBI Taxonomy" id="83212"/>
    <lineage>
        <taxon>Eukaryota</taxon>
        <taxon>Fungi</taxon>
        <taxon>Dikarya</taxon>
        <taxon>Ascomycota</taxon>
        <taxon>Pezizomycotina</taxon>
        <taxon>Sordariomycetes</taxon>
        <taxon>Hypocreomycetidae</taxon>
        <taxon>Hypocreales</taxon>
        <taxon>Clavicipitaceae</taxon>
        <taxon>Claviceps</taxon>
    </lineage>
</organism>